<sequence>MHRTTTINFDVLADVKIGSKVAIGANNIILCTNEGCKSSKKSTLTIGERTSIGEMNNIRASGGDVIIGTDCLISQYVSIIASNHSTGLNDCVKDQPWDDEKTGVTIGNDVWIGCGAKILPGVTIGDGAVVAAGAVVVKDIAPYTINGGVPSKFIKARA</sequence>
<keyword evidence="5" id="KW-1185">Reference proteome</keyword>
<evidence type="ECO:0000313" key="5">
    <source>
        <dbReference type="Proteomes" id="UP000297540"/>
    </source>
</evidence>
<dbReference type="AlphaFoldDB" id="A0A4Y8S9F3"/>
<evidence type="ECO:0000313" key="4">
    <source>
        <dbReference type="EMBL" id="TFF35522.1"/>
    </source>
</evidence>
<dbReference type="InterPro" id="IPR011004">
    <property type="entry name" value="Trimer_LpxA-like_sf"/>
</dbReference>
<reference evidence="4 5" key="1">
    <citation type="journal article" date="2017" name="Int. J. Syst. Evol. Microbiol.">
        <title>Mucilaginibacterpsychrotolerans sp. nov., isolated from peatlands.</title>
        <authorList>
            <person name="Deng Y."/>
            <person name="Shen L."/>
            <person name="Xu B."/>
            <person name="Liu Y."/>
            <person name="Gu Z."/>
            <person name="Liu H."/>
            <person name="Zhou Y."/>
        </authorList>
    </citation>
    <scope>NUCLEOTIDE SEQUENCE [LARGE SCALE GENOMIC DNA]</scope>
    <source>
        <strain evidence="4 5">NH7-4</strain>
    </source>
</reference>
<protein>
    <submittedName>
        <fullName evidence="4">Acyltransferase</fullName>
    </submittedName>
</protein>
<dbReference type="PANTHER" id="PTHR23416">
    <property type="entry name" value="SIALIC ACID SYNTHASE-RELATED"/>
    <property type="match status" value="1"/>
</dbReference>
<proteinExistence type="predicted"/>
<evidence type="ECO:0000256" key="3">
    <source>
        <dbReference type="ARBA" id="ARBA00023315"/>
    </source>
</evidence>
<dbReference type="Gene3D" id="2.160.10.10">
    <property type="entry name" value="Hexapeptide repeat proteins"/>
    <property type="match status" value="1"/>
</dbReference>
<dbReference type="EMBL" id="SOZE01000021">
    <property type="protein sequence ID" value="TFF35522.1"/>
    <property type="molecule type" value="Genomic_DNA"/>
</dbReference>
<dbReference type="InterPro" id="IPR001451">
    <property type="entry name" value="Hexapep"/>
</dbReference>
<evidence type="ECO:0000256" key="2">
    <source>
        <dbReference type="ARBA" id="ARBA00022737"/>
    </source>
</evidence>
<keyword evidence="3 4" id="KW-0012">Acyltransferase</keyword>
<dbReference type="PROSITE" id="PS00101">
    <property type="entry name" value="HEXAPEP_TRANSFERASES"/>
    <property type="match status" value="1"/>
</dbReference>
<dbReference type="GO" id="GO:0016746">
    <property type="term" value="F:acyltransferase activity"/>
    <property type="evidence" value="ECO:0007669"/>
    <property type="project" value="UniProtKB-KW"/>
</dbReference>
<keyword evidence="1 4" id="KW-0808">Transferase</keyword>
<evidence type="ECO:0000256" key="1">
    <source>
        <dbReference type="ARBA" id="ARBA00022679"/>
    </source>
</evidence>
<gene>
    <name evidence="4" type="ORF">E2R66_18735</name>
</gene>
<dbReference type="Pfam" id="PF00132">
    <property type="entry name" value="Hexapep"/>
    <property type="match status" value="1"/>
</dbReference>
<organism evidence="4 5">
    <name type="scientific">Mucilaginibacter psychrotolerans</name>
    <dbReference type="NCBI Taxonomy" id="1524096"/>
    <lineage>
        <taxon>Bacteria</taxon>
        <taxon>Pseudomonadati</taxon>
        <taxon>Bacteroidota</taxon>
        <taxon>Sphingobacteriia</taxon>
        <taxon>Sphingobacteriales</taxon>
        <taxon>Sphingobacteriaceae</taxon>
        <taxon>Mucilaginibacter</taxon>
    </lineage>
</organism>
<dbReference type="SUPFAM" id="SSF51161">
    <property type="entry name" value="Trimeric LpxA-like enzymes"/>
    <property type="match status" value="1"/>
</dbReference>
<name>A0A4Y8S9F3_9SPHI</name>
<dbReference type="Proteomes" id="UP000297540">
    <property type="component" value="Unassembled WGS sequence"/>
</dbReference>
<comment type="caution">
    <text evidence="4">The sequence shown here is derived from an EMBL/GenBank/DDBJ whole genome shotgun (WGS) entry which is preliminary data.</text>
</comment>
<keyword evidence="2" id="KW-0677">Repeat</keyword>
<accession>A0A4Y8S9F3</accession>
<dbReference type="InterPro" id="IPR051159">
    <property type="entry name" value="Hexapeptide_acetyltransf"/>
</dbReference>
<dbReference type="CDD" id="cd04647">
    <property type="entry name" value="LbH_MAT_like"/>
    <property type="match status" value="1"/>
</dbReference>
<dbReference type="InterPro" id="IPR018357">
    <property type="entry name" value="Hexapep_transf_CS"/>
</dbReference>